<evidence type="ECO:0000256" key="2">
    <source>
        <dbReference type="ARBA" id="ARBA00023015"/>
    </source>
</evidence>
<sequence>MANTLNDDVILRAQKSDPLALRAIYEDLAGKVVGYLRARGVDDAEAACQEVFLALFSSLPTLQGGVDGLRALTYSIAHSRQVDYHRKRASAPQHFEFLEDDSPLEPSAQDQVLSRYLSPAVERALAELPELQRECIILRTVVGLSIQETAAALEKSEGAIKQLQRRALESMKKSLSSAKEVSGLD</sequence>
<dbReference type="PANTHER" id="PTHR43133">
    <property type="entry name" value="RNA POLYMERASE ECF-TYPE SIGMA FACTO"/>
    <property type="match status" value="1"/>
</dbReference>
<comment type="similarity">
    <text evidence="1">Belongs to the sigma-70 factor family. ECF subfamily.</text>
</comment>
<evidence type="ECO:0000256" key="5">
    <source>
        <dbReference type="ARBA" id="ARBA00023163"/>
    </source>
</evidence>
<keyword evidence="6" id="KW-0175">Coiled coil</keyword>
<dbReference type="PANTHER" id="PTHR43133:SF8">
    <property type="entry name" value="RNA POLYMERASE SIGMA FACTOR HI_1459-RELATED"/>
    <property type="match status" value="1"/>
</dbReference>
<keyword evidence="9" id="KW-1185">Reference proteome</keyword>
<dbReference type="InterPro" id="IPR013325">
    <property type="entry name" value="RNA_pol_sigma_r2"/>
</dbReference>
<proteinExistence type="inferred from homology"/>
<dbReference type="GO" id="GO:0006352">
    <property type="term" value="P:DNA-templated transcription initiation"/>
    <property type="evidence" value="ECO:0007669"/>
    <property type="project" value="InterPro"/>
</dbReference>
<feature type="coiled-coil region" evidence="6">
    <location>
        <begin position="146"/>
        <end position="173"/>
    </location>
</feature>
<keyword evidence="4" id="KW-0238">DNA-binding</keyword>
<dbReference type="InterPro" id="IPR036388">
    <property type="entry name" value="WH-like_DNA-bd_sf"/>
</dbReference>
<dbReference type="AlphaFoldDB" id="A0A1L2ZNT0"/>
<keyword evidence="5" id="KW-0804">Transcription</keyword>
<dbReference type="InterPro" id="IPR039425">
    <property type="entry name" value="RNA_pol_sigma-70-like"/>
</dbReference>
<dbReference type="SUPFAM" id="SSF88946">
    <property type="entry name" value="Sigma2 domain of RNA polymerase sigma factors"/>
    <property type="match status" value="1"/>
</dbReference>
<dbReference type="Gene3D" id="1.10.10.10">
    <property type="entry name" value="Winged helix-like DNA-binding domain superfamily/Winged helix DNA-binding domain"/>
    <property type="match status" value="1"/>
</dbReference>
<dbReference type="CDD" id="cd06171">
    <property type="entry name" value="Sigma70_r4"/>
    <property type="match status" value="1"/>
</dbReference>
<dbReference type="EMBL" id="CP018135">
    <property type="protein sequence ID" value="APF40790.1"/>
    <property type="molecule type" value="Genomic_DNA"/>
</dbReference>
<dbReference type="STRING" id="556325.BHE16_06955"/>
<dbReference type="GO" id="GO:0016987">
    <property type="term" value="F:sigma factor activity"/>
    <property type="evidence" value="ECO:0007669"/>
    <property type="project" value="UniProtKB-KW"/>
</dbReference>
<evidence type="ECO:0000256" key="3">
    <source>
        <dbReference type="ARBA" id="ARBA00023082"/>
    </source>
</evidence>
<evidence type="ECO:0000256" key="6">
    <source>
        <dbReference type="SAM" id="Coils"/>
    </source>
</evidence>
<dbReference type="Pfam" id="PF08281">
    <property type="entry name" value="Sigma70_r4_2"/>
    <property type="match status" value="1"/>
</dbReference>
<dbReference type="SUPFAM" id="SSF88659">
    <property type="entry name" value="Sigma3 and sigma4 domains of RNA polymerase sigma factors"/>
    <property type="match status" value="1"/>
</dbReference>
<dbReference type="GO" id="GO:0003677">
    <property type="term" value="F:DNA binding"/>
    <property type="evidence" value="ECO:0007669"/>
    <property type="project" value="UniProtKB-KW"/>
</dbReference>
<evidence type="ECO:0000259" key="7">
    <source>
        <dbReference type="Pfam" id="PF08281"/>
    </source>
</evidence>
<keyword evidence="3" id="KW-0731">Sigma factor</keyword>
<accession>A0A1L2ZNT0</accession>
<gene>
    <name evidence="8" type="ORF">BHE16_06955</name>
</gene>
<name>A0A1L2ZNT0_9MICC</name>
<protein>
    <recommendedName>
        <fullName evidence="7">RNA polymerase sigma factor 70 region 4 type 2 domain-containing protein</fullName>
    </recommendedName>
</protein>
<dbReference type="InterPro" id="IPR014284">
    <property type="entry name" value="RNA_pol_sigma-70_dom"/>
</dbReference>
<dbReference type="NCBIfam" id="TIGR02937">
    <property type="entry name" value="sigma70-ECF"/>
    <property type="match status" value="1"/>
</dbReference>
<keyword evidence="2" id="KW-0805">Transcription regulation</keyword>
<evidence type="ECO:0000313" key="9">
    <source>
        <dbReference type="Proteomes" id="UP000183530"/>
    </source>
</evidence>
<dbReference type="Proteomes" id="UP000183530">
    <property type="component" value="Chromosome"/>
</dbReference>
<dbReference type="KEGG" id="nae:BHE16_06955"/>
<dbReference type="InterPro" id="IPR013249">
    <property type="entry name" value="RNA_pol_sigma70_r4_t2"/>
</dbReference>
<feature type="domain" description="RNA polymerase sigma factor 70 region 4 type 2" evidence="7">
    <location>
        <begin position="120"/>
        <end position="170"/>
    </location>
</feature>
<dbReference type="OrthoDB" id="5501064at2"/>
<dbReference type="Gene3D" id="1.10.1740.10">
    <property type="match status" value="1"/>
</dbReference>
<dbReference type="RefSeq" id="WP_071894267.1">
    <property type="nucleotide sequence ID" value="NZ_CP018135.1"/>
</dbReference>
<dbReference type="InterPro" id="IPR013324">
    <property type="entry name" value="RNA_pol_sigma_r3/r4-like"/>
</dbReference>
<reference evidence="8 9" key="1">
    <citation type="submission" date="2016-11" db="EMBL/GenBank/DDBJ databases">
        <title>Genome sequencing of Zhihengliuella aestuarii B18 antagonistic to Plasmodiophora brassicae.</title>
        <authorList>
            <person name="Luo Y."/>
        </authorList>
    </citation>
    <scope>NUCLEOTIDE SEQUENCE [LARGE SCALE GENOMIC DNA]</scope>
    <source>
        <strain evidence="8 9">B18</strain>
    </source>
</reference>
<evidence type="ECO:0000256" key="4">
    <source>
        <dbReference type="ARBA" id="ARBA00023125"/>
    </source>
</evidence>
<evidence type="ECO:0000313" key="8">
    <source>
        <dbReference type="EMBL" id="APF40790.1"/>
    </source>
</evidence>
<organism evidence="8 9">
    <name type="scientific">Neomicrococcus aestuarii</name>
    <dbReference type="NCBI Taxonomy" id="556325"/>
    <lineage>
        <taxon>Bacteria</taxon>
        <taxon>Bacillati</taxon>
        <taxon>Actinomycetota</taxon>
        <taxon>Actinomycetes</taxon>
        <taxon>Micrococcales</taxon>
        <taxon>Micrococcaceae</taxon>
        <taxon>Neomicrococcus</taxon>
    </lineage>
</organism>
<evidence type="ECO:0000256" key="1">
    <source>
        <dbReference type="ARBA" id="ARBA00010641"/>
    </source>
</evidence>